<name>A0A7C5VJL8_9BACT</name>
<dbReference type="Gene3D" id="3.20.20.10">
    <property type="entry name" value="Alanine racemase"/>
    <property type="match status" value="1"/>
</dbReference>
<dbReference type="InterPro" id="IPR011078">
    <property type="entry name" value="PyrdxlP_homeostasis"/>
</dbReference>
<comment type="similarity">
    <text evidence="2 4">Belongs to the pyridoxal phosphate-binding protein YggS/PROSC family.</text>
</comment>
<protein>
    <recommendedName>
        <fullName evidence="2">Pyridoxal phosphate homeostasis protein</fullName>
        <shortName evidence="2">PLP homeostasis protein</shortName>
    </recommendedName>
</protein>
<proteinExistence type="inferred from homology"/>
<dbReference type="Pfam" id="PF01168">
    <property type="entry name" value="Ala_racemase_N"/>
    <property type="match status" value="1"/>
</dbReference>
<feature type="domain" description="Alanine racemase N-terminal" evidence="5">
    <location>
        <begin position="16"/>
        <end position="231"/>
    </location>
</feature>
<sequence length="233" mass="27180">MEYSIDDLKNRLQRLLESIEYHASKAGRKTDEIKLVAVSKTHPIEAIKIAYELGLKRFGENYAQELREKVNLANQFQLDIEWHFVGRIQTNKVKYIVPACELIHSVWRVEELEEINKVAEKYGKIQKVLIEVHTSPEESKAGVDLEDVGELVEKAQKFTHIKVVGLMTMAPFIEPERTRPYFRKLYELRERLRNKYPEIVELSMGMTNDYWVAIEEGSTIIRIGTAIFGERRT</sequence>
<dbReference type="InterPro" id="IPR001608">
    <property type="entry name" value="Ala_racemase_N"/>
</dbReference>
<organism evidence="6">
    <name type="scientific">Fervidobacterium thailandense</name>
    <dbReference type="NCBI Taxonomy" id="1008305"/>
    <lineage>
        <taxon>Bacteria</taxon>
        <taxon>Thermotogati</taxon>
        <taxon>Thermotogota</taxon>
        <taxon>Thermotogae</taxon>
        <taxon>Thermotogales</taxon>
        <taxon>Fervidobacteriaceae</taxon>
        <taxon>Fervidobacterium</taxon>
    </lineage>
</organism>
<feature type="modified residue" description="N6-(pyridoxal phosphate)lysine" evidence="2 3">
    <location>
        <position position="40"/>
    </location>
</feature>
<evidence type="ECO:0000256" key="1">
    <source>
        <dbReference type="ARBA" id="ARBA00022898"/>
    </source>
</evidence>
<evidence type="ECO:0000256" key="4">
    <source>
        <dbReference type="RuleBase" id="RU004514"/>
    </source>
</evidence>
<comment type="cofactor">
    <cofactor evidence="3">
        <name>pyridoxal 5'-phosphate</name>
        <dbReference type="ChEBI" id="CHEBI:597326"/>
    </cofactor>
</comment>
<dbReference type="AlphaFoldDB" id="A0A7C5VJL8"/>
<dbReference type="CDD" id="cd00635">
    <property type="entry name" value="PLPDE_III_YBL036c_like"/>
    <property type="match status" value="1"/>
</dbReference>
<dbReference type="PANTHER" id="PTHR10146:SF14">
    <property type="entry name" value="PYRIDOXAL PHOSPHATE HOMEOSTASIS PROTEIN"/>
    <property type="match status" value="1"/>
</dbReference>
<keyword evidence="1 2" id="KW-0663">Pyridoxal phosphate</keyword>
<dbReference type="InterPro" id="IPR029066">
    <property type="entry name" value="PLP-binding_barrel"/>
</dbReference>
<comment type="caution">
    <text evidence="6">The sequence shown here is derived from an EMBL/GenBank/DDBJ whole genome shotgun (WGS) entry which is preliminary data.</text>
</comment>
<dbReference type="PANTHER" id="PTHR10146">
    <property type="entry name" value="PROLINE SYNTHETASE CO-TRANSCRIBED BACTERIAL HOMOLOG PROTEIN"/>
    <property type="match status" value="1"/>
</dbReference>
<evidence type="ECO:0000256" key="2">
    <source>
        <dbReference type="HAMAP-Rule" id="MF_02087"/>
    </source>
</evidence>
<dbReference type="NCBIfam" id="TIGR00044">
    <property type="entry name" value="YggS family pyridoxal phosphate-dependent enzyme"/>
    <property type="match status" value="1"/>
</dbReference>
<dbReference type="HAMAP" id="MF_02087">
    <property type="entry name" value="PLP_homeostasis"/>
    <property type="match status" value="1"/>
</dbReference>
<evidence type="ECO:0000259" key="5">
    <source>
        <dbReference type="Pfam" id="PF01168"/>
    </source>
</evidence>
<evidence type="ECO:0000313" key="6">
    <source>
        <dbReference type="EMBL" id="HGU39909.1"/>
    </source>
</evidence>
<dbReference type="SUPFAM" id="SSF51419">
    <property type="entry name" value="PLP-binding barrel"/>
    <property type="match status" value="1"/>
</dbReference>
<comment type="function">
    <text evidence="2">Pyridoxal 5'-phosphate (PLP)-binding protein, which is involved in PLP homeostasis.</text>
</comment>
<gene>
    <name evidence="6" type="ORF">ENT77_01735</name>
</gene>
<evidence type="ECO:0000256" key="3">
    <source>
        <dbReference type="PIRSR" id="PIRSR004848-1"/>
    </source>
</evidence>
<dbReference type="PIRSF" id="PIRSF004848">
    <property type="entry name" value="YBL036c_PLPDEIII"/>
    <property type="match status" value="1"/>
</dbReference>
<dbReference type="PROSITE" id="PS01211">
    <property type="entry name" value="UPF0001"/>
    <property type="match status" value="1"/>
</dbReference>
<dbReference type="FunFam" id="3.20.20.10:FF:000018">
    <property type="entry name" value="Pyridoxal phosphate homeostasis protein"/>
    <property type="match status" value="1"/>
</dbReference>
<reference evidence="6" key="1">
    <citation type="journal article" date="2020" name="mSystems">
        <title>Genome- and Community-Level Interaction Insights into Carbon Utilization and Element Cycling Functions of Hydrothermarchaeota in Hydrothermal Sediment.</title>
        <authorList>
            <person name="Zhou Z."/>
            <person name="Liu Y."/>
            <person name="Xu W."/>
            <person name="Pan J."/>
            <person name="Luo Z.H."/>
            <person name="Li M."/>
        </authorList>
    </citation>
    <scope>NUCLEOTIDE SEQUENCE [LARGE SCALE GENOMIC DNA]</scope>
    <source>
        <strain evidence="6">SpSt-609</strain>
    </source>
</reference>
<accession>A0A7C5VJL8</accession>
<dbReference type="GO" id="GO:0030170">
    <property type="term" value="F:pyridoxal phosphate binding"/>
    <property type="evidence" value="ECO:0007669"/>
    <property type="project" value="UniProtKB-UniRule"/>
</dbReference>
<dbReference type="EMBL" id="DSZY01000007">
    <property type="protein sequence ID" value="HGU39909.1"/>
    <property type="molecule type" value="Genomic_DNA"/>
</dbReference>